<dbReference type="GeneID" id="92378922"/>
<protein>
    <submittedName>
        <fullName evidence="2">Uncharacterized protein</fullName>
    </submittedName>
</protein>
<dbReference type="VEuPathDB" id="TriTrypDB:TEOVI_000498200"/>
<dbReference type="AlphaFoldDB" id="A0A1G4I6D5"/>
<gene>
    <name evidence="2" type="ORF">TEOVI_000498200</name>
</gene>
<keyword evidence="3" id="KW-1185">Reference proteome</keyword>
<feature type="compositionally biased region" description="Polar residues" evidence="1">
    <location>
        <begin position="204"/>
        <end position="219"/>
    </location>
</feature>
<organism evidence="2 3">
    <name type="scientific">Trypanosoma equiperdum</name>
    <dbReference type="NCBI Taxonomy" id="5694"/>
    <lineage>
        <taxon>Eukaryota</taxon>
        <taxon>Discoba</taxon>
        <taxon>Euglenozoa</taxon>
        <taxon>Kinetoplastea</taxon>
        <taxon>Metakinetoplastina</taxon>
        <taxon>Trypanosomatida</taxon>
        <taxon>Trypanosomatidae</taxon>
        <taxon>Trypanosoma</taxon>
    </lineage>
</organism>
<evidence type="ECO:0000256" key="1">
    <source>
        <dbReference type="SAM" id="MobiDB-lite"/>
    </source>
</evidence>
<feature type="region of interest" description="Disordered" evidence="1">
    <location>
        <begin position="1"/>
        <end position="22"/>
    </location>
</feature>
<accession>A0A1G4I6D5</accession>
<comment type="caution">
    <text evidence="2">The sequence shown here is derived from an EMBL/GenBank/DDBJ whole genome shotgun (WGS) entry which is preliminary data.</text>
</comment>
<evidence type="ECO:0000313" key="2">
    <source>
        <dbReference type="EMBL" id="SCU67418.1"/>
    </source>
</evidence>
<sequence>MQASRSKATRSPHRNTSGTLSASAPASSFLETITNRVATKYGVSFFLIKLGEEKAVHGTELQETLIATGKRAVSEKNPNKVQEVEKLRQSAEAWSNSWIRSLDPLRSQSEQQFRVRPLLPAALLLLLADIGLVKASESLCLLGVLEPAAAVEQHCRRSVGTSATKKTTLQPIISLCINALEGIVDVTERLSQQAKAMYRHTSKKNAANQGMEMTSSDSQGAEDDENWAEKCWPRFFLLSPCVPYASLRDVVNRVAREEGVSTLATTCGAGEACEVLLVYDFRHLTFPGIGEHVPDHNPEIWGRVKYQQKQQECNNGVVTDGEVEVANGNGSSEECDELFFIAHTLEDYLRLGSSFSWVYGWQLCYASQGPPPRSLPWLKLFAPSALAAVVASNTIVKGSEPARNVGASAQVSDAAVRKTAARS</sequence>
<proteinExistence type="predicted"/>
<dbReference type="EMBL" id="CZPT02000740">
    <property type="protein sequence ID" value="SCU67418.1"/>
    <property type="molecule type" value="Genomic_DNA"/>
</dbReference>
<dbReference type="RefSeq" id="XP_067078737.1">
    <property type="nucleotide sequence ID" value="XM_067222636.1"/>
</dbReference>
<dbReference type="Proteomes" id="UP000195570">
    <property type="component" value="Unassembled WGS sequence"/>
</dbReference>
<feature type="region of interest" description="Disordered" evidence="1">
    <location>
        <begin position="202"/>
        <end position="222"/>
    </location>
</feature>
<evidence type="ECO:0000313" key="3">
    <source>
        <dbReference type="Proteomes" id="UP000195570"/>
    </source>
</evidence>
<name>A0A1G4I6D5_TRYEQ</name>
<reference evidence="2" key="1">
    <citation type="submission" date="2016-09" db="EMBL/GenBank/DDBJ databases">
        <authorList>
            <person name="Hebert L."/>
            <person name="Moumen B."/>
        </authorList>
    </citation>
    <scope>NUCLEOTIDE SEQUENCE [LARGE SCALE GENOMIC DNA]</scope>
    <source>
        <strain evidence="2">OVI</strain>
    </source>
</reference>